<dbReference type="EMBL" id="JAODUP010000209">
    <property type="protein sequence ID" value="KAK2156578.1"/>
    <property type="molecule type" value="Genomic_DNA"/>
</dbReference>
<dbReference type="AlphaFoldDB" id="A0AAD9N5V8"/>
<keyword evidence="2" id="KW-0808">Transferase</keyword>
<dbReference type="FunFam" id="1.10.510.10:FF:000005">
    <property type="entry name" value="cAMP-dependent protein kinase catalytic subunit alpha"/>
    <property type="match status" value="1"/>
</dbReference>
<evidence type="ECO:0000313" key="8">
    <source>
        <dbReference type="EMBL" id="KAK2156578.1"/>
    </source>
</evidence>
<dbReference type="Proteomes" id="UP001208570">
    <property type="component" value="Unassembled WGS sequence"/>
</dbReference>
<dbReference type="PROSITE" id="PS50011">
    <property type="entry name" value="PROTEIN_KINASE_DOM"/>
    <property type="match status" value="1"/>
</dbReference>
<proteinExistence type="predicted"/>
<evidence type="ECO:0000256" key="2">
    <source>
        <dbReference type="ARBA" id="ARBA00022679"/>
    </source>
</evidence>
<keyword evidence="5" id="KW-0067">ATP-binding</keyword>
<dbReference type="GO" id="GO:0005524">
    <property type="term" value="F:ATP binding"/>
    <property type="evidence" value="ECO:0007669"/>
    <property type="project" value="UniProtKB-KW"/>
</dbReference>
<evidence type="ECO:0000256" key="3">
    <source>
        <dbReference type="ARBA" id="ARBA00022741"/>
    </source>
</evidence>
<feature type="domain" description="Protein kinase" evidence="6">
    <location>
        <begin position="45"/>
        <end position="299"/>
    </location>
</feature>
<dbReference type="SMART" id="SM00133">
    <property type="entry name" value="S_TK_X"/>
    <property type="match status" value="1"/>
</dbReference>
<evidence type="ECO:0000313" key="9">
    <source>
        <dbReference type="Proteomes" id="UP001208570"/>
    </source>
</evidence>
<dbReference type="GO" id="GO:0009653">
    <property type="term" value="P:anatomical structure morphogenesis"/>
    <property type="evidence" value="ECO:0007669"/>
    <property type="project" value="UniProtKB-ARBA"/>
</dbReference>
<dbReference type="PANTHER" id="PTHR24353">
    <property type="entry name" value="CYCLIC NUCLEOTIDE-DEPENDENT PROTEIN KINASE"/>
    <property type="match status" value="1"/>
</dbReference>
<sequence>MDCLPTASKEDLENDSVKTALEHVKQHESDGKKHPTTVSVKLDDFDRVRLLCAGSFSKVMLVQHKNTKEYYAMKVLNKKRMVQLKFTEHAVNEKQILQAINFPFLVHLECSFKDNSNLYLVLEFVAGGDMYSHLQREEHLSELQAKFYGAQIVLAFDYLHNLDIIHRNISLKHLLIDEKGYLKITDFGFSKYCKGYTWTLCGDPDYLAPEVILNKGYSKAVDWWNLGVLMFEMTAGYPPFFADQPIEIYEKVVSGKVEYPSHFSFDLRDLLSNLIQIETTKRFGNLKNGVNDIKGHKWFATTDWSDIYQKKVEAPFIPKCRGPGDPSNFEEWEEEPLRISSKETFAAEFVDF</sequence>
<protein>
    <submittedName>
        <fullName evidence="8">Uncharacterized protein</fullName>
    </submittedName>
</protein>
<dbReference type="InterPro" id="IPR000719">
    <property type="entry name" value="Prot_kinase_dom"/>
</dbReference>
<evidence type="ECO:0000259" key="7">
    <source>
        <dbReference type="PROSITE" id="PS51285"/>
    </source>
</evidence>
<dbReference type="GO" id="GO:0005634">
    <property type="term" value="C:nucleus"/>
    <property type="evidence" value="ECO:0007669"/>
    <property type="project" value="TreeGrafter"/>
</dbReference>
<keyword evidence="9" id="KW-1185">Reference proteome</keyword>
<keyword evidence="1" id="KW-0723">Serine/threonine-protein kinase</keyword>
<comment type="caution">
    <text evidence="8">The sequence shown here is derived from an EMBL/GenBank/DDBJ whole genome shotgun (WGS) entry which is preliminary data.</text>
</comment>
<name>A0AAD9N5V8_9ANNE</name>
<dbReference type="Pfam" id="PF00069">
    <property type="entry name" value="Pkinase"/>
    <property type="match status" value="1"/>
</dbReference>
<dbReference type="GO" id="GO:0005829">
    <property type="term" value="C:cytosol"/>
    <property type="evidence" value="ECO:0007669"/>
    <property type="project" value="TreeGrafter"/>
</dbReference>
<dbReference type="Gene3D" id="3.30.200.20">
    <property type="entry name" value="Phosphorylase Kinase, domain 1"/>
    <property type="match status" value="1"/>
</dbReference>
<reference evidence="8" key="1">
    <citation type="journal article" date="2023" name="Mol. Biol. Evol.">
        <title>Third-Generation Sequencing Reveals the Adaptive Role of the Epigenome in Three Deep-Sea Polychaetes.</title>
        <authorList>
            <person name="Perez M."/>
            <person name="Aroh O."/>
            <person name="Sun Y."/>
            <person name="Lan Y."/>
            <person name="Juniper S.K."/>
            <person name="Young C.R."/>
            <person name="Angers B."/>
            <person name="Qian P.Y."/>
        </authorList>
    </citation>
    <scope>NUCLEOTIDE SEQUENCE</scope>
    <source>
        <strain evidence="8">P08H-3</strain>
    </source>
</reference>
<dbReference type="SUPFAM" id="SSF56112">
    <property type="entry name" value="Protein kinase-like (PK-like)"/>
    <property type="match status" value="1"/>
</dbReference>
<accession>A0AAD9N5V8</accession>
<dbReference type="PROSITE" id="PS51285">
    <property type="entry name" value="AGC_KINASE_CTER"/>
    <property type="match status" value="1"/>
</dbReference>
<dbReference type="PANTHER" id="PTHR24353:SF153">
    <property type="entry name" value="CAMP-DEPENDENT PROTEIN KINASE CATALYTIC SUBUNIT 1"/>
    <property type="match status" value="1"/>
</dbReference>
<evidence type="ECO:0000256" key="4">
    <source>
        <dbReference type="ARBA" id="ARBA00022777"/>
    </source>
</evidence>
<dbReference type="GO" id="GO:0004691">
    <property type="term" value="F:cAMP-dependent protein kinase activity"/>
    <property type="evidence" value="ECO:0007669"/>
    <property type="project" value="TreeGrafter"/>
</dbReference>
<evidence type="ECO:0000256" key="5">
    <source>
        <dbReference type="ARBA" id="ARBA00022840"/>
    </source>
</evidence>
<dbReference type="GO" id="GO:0005952">
    <property type="term" value="C:cAMP-dependent protein kinase complex"/>
    <property type="evidence" value="ECO:0007669"/>
    <property type="project" value="TreeGrafter"/>
</dbReference>
<gene>
    <name evidence="8" type="ORF">LSH36_209g01022</name>
</gene>
<keyword evidence="4" id="KW-0418">Kinase</keyword>
<feature type="domain" description="AGC-kinase C-terminal" evidence="7">
    <location>
        <begin position="300"/>
        <end position="352"/>
    </location>
</feature>
<dbReference type="Gene3D" id="1.10.510.10">
    <property type="entry name" value="Transferase(Phosphotransferase) domain 1"/>
    <property type="match status" value="1"/>
</dbReference>
<evidence type="ECO:0000259" key="6">
    <source>
        <dbReference type="PROSITE" id="PS50011"/>
    </source>
</evidence>
<evidence type="ECO:0000256" key="1">
    <source>
        <dbReference type="ARBA" id="ARBA00022527"/>
    </source>
</evidence>
<dbReference type="InterPro" id="IPR011009">
    <property type="entry name" value="Kinase-like_dom_sf"/>
</dbReference>
<organism evidence="8 9">
    <name type="scientific">Paralvinella palmiformis</name>
    <dbReference type="NCBI Taxonomy" id="53620"/>
    <lineage>
        <taxon>Eukaryota</taxon>
        <taxon>Metazoa</taxon>
        <taxon>Spiralia</taxon>
        <taxon>Lophotrochozoa</taxon>
        <taxon>Annelida</taxon>
        <taxon>Polychaeta</taxon>
        <taxon>Sedentaria</taxon>
        <taxon>Canalipalpata</taxon>
        <taxon>Terebellida</taxon>
        <taxon>Terebelliformia</taxon>
        <taxon>Alvinellidae</taxon>
        <taxon>Paralvinella</taxon>
    </lineage>
</organism>
<dbReference type="InterPro" id="IPR000961">
    <property type="entry name" value="AGC-kinase_C"/>
</dbReference>
<keyword evidence="3" id="KW-0547">Nucleotide-binding</keyword>
<dbReference type="FunFam" id="3.30.200.20:FF:000042">
    <property type="entry name" value="Aurora kinase A"/>
    <property type="match status" value="1"/>
</dbReference>